<evidence type="ECO:0000256" key="1">
    <source>
        <dbReference type="ARBA" id="ARBA00007074"/>
    </source>
</evidence>
<organism evidence="8 9">
    <name type="scientific">Phytohabitans kaempferiae</name>
    <dbReference type="NCBI Taxonomy" id="1620943"/>
    <lineage>
        <taxon>Bacteria</taxon>
        <taxon>Bacillati</taxon>
        <taxon>Actinomycetota</taxon>
        <taxon>Actinomycetes</taxon>
        <taxon>Micromonosporales</taxon>
        <taxon>Micromonosporaceae</taxon>
    </lineage>
</organism>
<keyword evidence="9" id="KW-1185">Reference proteome</keyword>
<feature type="chain" id="PRO_5046279509" evidence="6">
    <location>
        <begin position="26"/>
        <end position="315"/>
    </location>
</feature>
<name>A0ABV6LVX0_9ACTN</name>
<dbReference type="Proteomes" id="UP001589867">
    <property type="component" value="Unassembled WGS sequence"/>
</dbReference>
<dbReference type="EMBL" id="JBHLUH010000004">
    <property type="protein sequence ID" value="MFC0526546.1"/>
    <property type="molecule type" value="Genomic_DNA"/>
</dbReference>
<feature type="signal peptide" evidence="6">
    <location>
        <begin position="1"/>
        <end position="25"/>
    </location>
</feature>
<keyword evidence="5" id="KW-0175">Coiled coil</keyword>
<evidence type="ECO:0000256" key="5">
    <source>
        <dbReference type="SAM" id="Coils"/>
    </source>
</evidence>
<sequence>MFGSLAPLVAALTAAATLLPAPAAADPRGDQLDGKLYAATERLEQVIEEYNEVRDDLRTTHRKLAELAEQTRPLERAVAVRQARVALIARAEYRNSGAGPVLAVLTADSPEDFADRLLVLDRLAAEQRAAVEQLTAARSRYEQSRRALETAAKQQQAQQERLTNRREQVERDIAQLERLRVRSGYRPATGVRGFKPVFSPGQAGTAVRFAYAQLGKAYRFGAGGPDAYDCSGLTSAAWSRAGVTLPHNARRQQRAVQRVDRSDLRPGDLVFYYRNVRHVGMYVGSGKIIHAPQHGEPVRIDNVDYQPVHSFGRPG</sequence>
<dbReference type="InterPro" id="IPR051794">
    <property type="entry name" value="PG_Endopeptidase_C40"/>
</dbReference>
<proteinExistence type="inferred from homology"/>
<dbReference type="PROSITE" id="PS51935">
    <property type="entry name" value="NLPC_P60"/>
    <property type="match status" value="1"/>
</dbReference>
<dbReference type="Pfam" id="PF00877">
    <property type="entry name" value="NLPC_P60"/>
    <property type="match status" value="1"/>
</dbReference>
<protein>
    <submittedName>
        <fullName evidence="8">NlpC/P60 family protein</fullName>
    </submittedName>
</protein>
<feature type="coiled-coil region" evidence="5">
    <location>
        <begin position="36"/>
        <end position="70"/>
    </location>
</feature>
<feature type="domain" description="NlpC/P60" evidence="7">
    <location>
        <begin position="200"/>
        <end position="315"/>
    </location>
</feature>
<dbReference type="Gene3D" id="6.10.250.3150">
    <property type="match status" value="1"/>
</dbReference>
<accession>A0ABV6LVX0</accession>
<keyword evidence="2" id="KW-0645">Protease</keyword>
<feature type="coiled-coil region" evidence="5">
    <location>
        <begin position="124"/>
        <end position="179"/>
    </location>
</feature>
<dbReference type="PANTHER" id="PTHR47359">
    <property type="entry name" value="PEPTIDOGLYCAN DL-ENDOPEPTIDASE CWLO"/>
    <property type="match status" value="1"/>
</dbReference>
<keyword evidence="3" id="KW-0378">Hydrolase</keyword>
<evidence type="ECO:0000256" key="6">
    <source>
        <dbReference type="SAM" id="SignalP"/>
    </source>
</evidence>
<keyword evidence="6" id="KW-0732">Signal</keyword>
<dbReference type="RefSeq" id="WP_377244631.1">
    <property type="nucleotide sequence ID" value="NZ_JBHLUH010000004.1"/>
</dbReference>
<dbReference type="PANTHER" id="PTHR47359:SF3">
    <property type="entry name" value="NLP_P60 DOMAIN-CONTAINING PROTEIN-RELATED"/>
    <property type="match status" value="1"/>
</dbReference>
<dbReference type="InterPro" id="IPR038765">
    <property type="entry name" value="Papain-like_cys_pep_sf"/>
</dbReference>
<evidence type="ECO:0000313" key="8">
    <source>
        <dbReference type="EMBL" id="MFC0526546.1"/>
    </source>
</evidence>
<comment type="similarity">
    <text evidence="1">Belongs to the peptidase C40 family.</text>
</comment>
<evidence type="ECO:0000256" key="3">
    <source>
        <dbReference type="ARBA" id="ARBA00022801"/>
    </source>
</evidence>
<dbReference type="Gene3D" id="3.90.1720.10">
    <property type="entry name" value="endopeptidase domain like (from Nostoc punctiforme)"/>
    <property type="match status" value="1"/>
</dbReference>
<keyword evidence="4" id="KW-0788">Thiol protease</keyword>
<evidence type="ECO:0000256" key="2">
    <source>
        <dbReference type="ARBA" id="ARBA00022670"/>
    </source>
</evidence>
<dbReference type="InterPro" id="IPR000064">
    <property type="entry name" value="NLP_P60_dom"/>
</dbReference>
<evidence type="ECO:0000313" key="9">
    <source>
        <dbReference type="Proteomes" id="UP001589867"/>
    </source>
</evidence>
<evidence type="ECO:0000256" key="4">
    <source>
        <dbReference type="ARBA" id="ARBA00022807"/>
    </source>
</evidence>
<gene>
    <name evidence="8" type="ORF">ACFFIA_02590</name>
</gene>
<evidence type="ECO:0000259" key="7">
    <source>
        <dbReference type="PROSITE" id="PS51935"/>
    </source>
</evidence>
<comment type="caution">
    <text evidence="8">The sequence shown here is derived from an EMBL/GenBank/DDBJ whole genome shotgun (WGS) entry which is preliminary data.</text>
</comment>
<reference evidence="8 9" key="1">
    <citation type="submission" date="2024-09" db="EMBL/GenBank/DDBJ databases">
        <authorList>
            <person name="Sun Q."/>
            <person name="Mori K."/>
        </authorList>
    </citation>
    <scope>NUCLEOTIDE SEQUENCE [LARGE SCALE GENOMIC DNA]</scope>
    <source>
        <strain evidence="8 9">TBRC 3947</strain>
    </source>
</reference>
<dbReference type="SUPFAM" id="SSF54001">
    <property type="entry name" value="Cysteine proteinases"/>
    <property type="match status" value="1"/>
</dbReference>